<keyword evidence="3" id="KW-0732">Signal</keyword>
<feature type="region of interest" description="Disordered" evidence="1">
    <location>
        <begin position="82"/>
        <end position="133"/>
    </location>
</feature>
<evidence type="ECO:0000256" key="3">
    <source>
        <dbReference type="SAM" id="SignalP"/>
    </source>
</evidence>
<gene>
    <name evidence="4" type="ORF">KSP40_PGU003268</name>
</gene>
<dbReference type="EMBL" id="JBBWWR010000012">
    <property type="protein sequence ID" value="KAK8959145.1"/>
    <property type="molecule type" value="Genomic_DNA"/>
</dbReference>
<feature type="chain" id="PRO_5047208171" evidence="3">
    <location>
        <begin position="25"/>
        <end position="180"/>
    </location>
</feature>
<keyword evidence="2" id="KW-0812">Transmembrane</keyword>
<dbReference type="PANTHER" id="PTHR36721:SF15">
    <property type="entry name" value="EN_SPM-LIKE TRANSPOSON PROTEIN"/>
    <property type="match status" value="1"/>
</dbReference>
<keyword evidence="2" id="KW-0472">Membrane</keyword>
<feature type="region of interest" description="Disordered" evidence="1">
    <location>
        <begin position="33"/>
        <end position="53"/>
    </location>
</feature>
<keyword evidence="2" id="KW-1133">Transmembrane helix</keyword>
<feature type="compositionally biased region" description="Low complexity" evidence="1">
    <location>
        <begin position="93"/>
        <end position="103"/>
    </location>
</feature>
<reference evidence="4 5" key="1">
    <citation type="journal article" date="2022" name="Nat. Plants">
        <title>Genomes of leafy and leafless Platanthera orchids illuminate the evolution of mycoheterotrophy.</title>
        <authorList>
            <person name="Li M.H."/>
            <person name="Liu K.W."/>
            <person name="Li Z."/>
            <person name="Lu H.C."/>
            <person name="Ye Q.L."/>
            <person name="Zhang D."/>
            <person name="Wang J.Y."/>
            <person name="Li Y.F."/>
            <person name="Zhong Z.M."/>
            <person name="Liu X."/>
            <person name="Yu X."/>
            <person name="Liu D.K."/>
            <person name="Tu X.D."/>
            <person name="Liu B."/>
            <person name="Hao Y."/>
            <person name="Liao X.Y."/>
            <person name="Jiang Y.T."/>
            <person name="Sun W.H."/>
            <person name="Chen J."/>
            <person name="Chen Y.Q."/>
            <person name="Ai Y."/>
            <person name="Zhai J.W."/>
            <person name="Wu S.S."/>
            <person name="Zhou Z."/>
            <person name="Hsiao Y.Y."/>
            <person name="Wu W.L."/>
            <person name="Chen Y.Y."/>
            <person name="Lin Y.F."/>
            <person name="Hsu J.L."/>
            <person name="Li C.Y."/>
            <person name="Wang Z.W."/>
            <person name="Zhao X."/>
            <person name="Zhong W.Y."/>
            <person name="Ma X.K."/>
            <person name="Ma L."/>
            <person name="Huang J."/>
            <person name="Chen G.Z."/>
            <person name="Huang M.Z."/>
            <person name="Huang L."/>
            <person name="Peng D.H."/>
            <person name="Luo Y.B."/>
            <person name="Zou S.Q."/>
            <person name="Chen S.P."/>
            <person name="Lan S."/>
            <person name="Tsai W.C."/>
            <person name="Van de Peer Y."/>
            <person name="Liu Z.J."/>
        </authorList>
    </citation>
    <scope>NUCLEOTIDE SEQUENCE [LARGE SCALE GENOMIC DNA]</scope>
    <source>
        <strain evidence="4">Lor288</strain>
    </source>
</reference>
<evidence type="ECO:0000313" key="4">
    <source>
        <dbReference type="EMBL" id="KAK8959145.1"/>
    </source>
</evidence>
<sequence>MASATAKLLRLLLFLLLLSHCAVAEHHSLAFSPAAAPSPGGRTPSPLKAISGSLSSSSPLADLSPDLQPSYPISHQTPLHPSAFLYPAPSPAEPASSSVPTPSLDLIQPEDDSSIQSSKSENESQSDSGSGGMSGWKKAVAIIAAVAASVLVGMGFLVCKKRQENIRRSRYGYATRNGLL</sequence>
<dbReference type="Proteomes" id="UP001412067">
    <property type="component" value="Unassembled WGS sequence"/>
</dbReference>
<evidence type="ECO:0000313" key="5">
    <source>
        <dbReference type="Proteomes" id="UP001412067"/>
    </source>
</evidence>
<dbReference type="PANTHER" id="PTHR36721">
    <property type="entry name" value="PROLINE-RICH FAMILY PROTEIN"/>
    <property type="match status" value="1"/>
</dbReference>
<protein>
    <submittedName>
        <fullName evidence="4">Uncharacterized protein</fullName>
    </submittedName>
</protein>
<organism evidence="4 5">
    <name type="scientific">Platanthera guangdongensis</name>
    <dbReference type="NCBI Taxonomy" id="2320717"/>
    <lineage>
        <taxon>Eukaryota</taxon>
        <taxon>Viridiplantae</taxon>
        <taxon>Streptophyta</taxon>
        <taxon>Embryophyta</taxon>
        <taxon>Tracheophyta</taxon>
        <taxon>Spermatophyta</taxon>
        <taxon>Magnoliopsida</taxon>
        <taxon>Liliopsida</taxon>
        <taxon>Asparagales</taxon>
        <taxon>Orchidaceae</taxon>
        <taxon>Orchidoideae</taxon>
        <taxon>Orchideae</taxon>
        <taxon>Orchidinae</taxon>
        <taxon>Platanthera</taxon>
    </lineage>
</organism>
<proteinExistence type="predicted"/>
<feature type="compositionally biased region" description="Low complexity" evidence="1">
    <location>
        <begin position="114"/>
        <end position="128"/>
    </location>
</feature>
<keyword evidence="5" id="KW-1185">Reference proteome</keyword>
<feature type="signal peptide" evidence="3">
    <location>
        <begin position="1"/>
        <end position="24"/>
    </location>
</feature>
<evidence type="ECO:0000256" key="2">
    <source>
        <dbReference type="SAM" id="Phobius"/>
    </source>
</evidence>
<evidence type="ECO:0000256" key="1">
    <source>
        <dbReference type="SAM" id="MobiDB-lite"/>
    </source>
</evidence>
<feature type="transmembrane region" description="Helical" evidence="2">
    <location>
        <begin position="139"/>
        <end position="159"/>
    </location>
</feature>
<name>A0ABR2M5P0_9ASPA</name>
<accession>A0ABR2M5P0</accession>
<comment type="caution">
    <text evidence="4">The sequence shown here is derived from an EMBL/GenBank/DDBJ whole genome shotgun (WGS) entry which is preliminary data.</text>
</comment>